<proteinExistence type="predicted"/>
<comment type="caution">
    <text evidence="1">The sequence shown here is derived from an EMBL/GenBank/DDBJ whole genome shotgun (WGS) entry which is preliminary data.</text>
</comment>
<evidence type="ECO:0000313" key="2">
    <source>
        <dbReference type="Proteomes" id="UP000517106"/>
    </source>
</evidence>
<dbReference type="PANTHER" id="PTHR41317">
    <property type="entry name" value="PD-(D_E)XK NUCLEASE FAMILY TRANSPOSASE"/>
    <property type="match status" value="1"/>
</dbReference>
<gene>
    <name evidence="1" type="ORF">H5S09_03370</name>
</gene>
<dbReference type="RefSeq" id="WP_182595702.1">
    <property type="nucleotide sequence ID" value="NZ_JACIVA010000039.1"/>
</dbReference>
<sequence>MSYHIRPKWEDADLTDDYIFNRVMTDHDICLEVLRRILPHLHIEEIEFPNAQQEITIAPDAHAVRFDIYTTDINGNHYDIEMQVVDEHNIAKRIRYYQTASTIESYEKGRTYDHVDDSYVIFFYNFDPFGLGLQRYTLHKHIDNIPEKIIDDGQTDILFNITSIKHNVDQKMQTFLDIIAKRDVDEHDEFVVKLKKRLEHIKHNRKWRAEYMRLSIYEMDQQRRLEEATIKGHKEGLQQGIEEGIEQGVKQENALGIKRLISSLRDLNIAQDTIMKELKKQYALTDEQAAKYLIDAKE</sequence>
<evidence type="ECO:0000313" key="1">
    <source>
        <dbReference type="EMBL" id="MBB1096993.1"/>
    </source>
</evidence>
<dbReference type="NCBIfam" id="TIGR01784">
    <property type="entry name" value="T_den_put_tspse"/>
    <property type="match status" value="1"/>
</dbReference>
<dbReference type="AlphaFoldDB" id="A0A7W3YME5"/>
<dbReference type="InterPro" id="IPR010106">
    <property type="entry name" value="RpnA"/>
</dbReference>
<dbReference type="EMBL" id="JACIVA010000039">
    <property type="protein sequence ID" value="MBB1096993.1"/>
    <property type="molecule type" value="Genomic_DNA"/>
</dbReference>
<dbReference type="Pfam" id="PF12784">
    <property type="entry name" value="PDDEXK_2"/>
    <property type="match status" value="1"/>
</dbReference>
<protein>
    <submittedName>
        <fullName evidence="1">Rpn family recombination-promoting nuclease/putative transposase</fullName>
    </submittedName>
</protein>
<dbReference type="PANTHER" id="PTHR41317:SF1">
    <property type="entry name" value="PD-(D_E)XK NUCLEASE FAMILY TRANSPOSASE"/>
    <property type="match status" value="1"/>
</dbReference>
<accession>A0A7W3YME5</accession>
<name>A0A7W3YME5_9LACO</name>
<dbReference type="Proteomes" id="UP000517106">
    <property type="component" value="Unassembled WGS sequence"/>
</dbReference>
<keyword evidence="2" id="KW-1185">Reference proteome</keyword>
<reference evidence="1 2" key="1">
    <citation type="submission" date="2020-07" db="EMBL/GenBank/DDBJ databases">
        <title>Description of Limosilactobacillus balticus sp. nov., Limosilactobacillus agrestis sp. nov., Limosilactobacillus albertensis sp. nov., Limosilactobacillus rudii sp. nov., Limosilactobacillus fastidiosus sp. nov., five novel Limosilactobacillus species isolated from the vertebrate gastrointestinal tract, and proposal of 6 subspecies of Limosilactobacillus reuteri adapted to the gastrointestinal tract of specific vertebrate hosts.</title>
        <authorList>
            <person name="Li F."/>
            <person name="Cheng C."/>
            <person name="Zheng J."/>
            <person name="Quevedo R.M."/>
            <person name="Li J."/>
            <person name="Roos S."/>
            <person name="Gaenzle M.G."/>
            <person name="Walter J."/>
        </authorList>
    </citation>
    <scope>NUCLEOTIDE SEQUENCE [LARGE SCALE GENOMIC DNA]</scope>
    <source>
        <strain evidence="1 2">STM2_1</strain>
    </source>
</reference>
<organism evidence="1 2">
    <name type="scientific">Limosilactobacillus rudii</name>
    <dbReference type="NCBI Taxonomy" id="2759755"/>
    <lineage>
        <taxon>Bacteria</taxon>
        <taxon>Bacillati</taxon>
        <taxon>Bacillota</taxon>
        <taxon>Bacilli</taxon>
        <taxon>Lactobacillales</taxon>
        <taxon>Lactobacillaceae</taxon>
        <taxon>Limosilactobacillus</taxon>
    </lineage>
</organism>